<sequence length="83" mass="9614">MTVALHQLLGSQGGHHQQCFQMSMFLLLIEKLMNFHEICALLFHRSPTHSLNFPPNFLHHIYLQQILNLNLQRSSSASLTFLE</sequence>
<reference evidence="1" key="1">
    <citation type="journal article" date="2018" name="Nat. Plants">
        <title>Whole-genome landscape of Medicago truncatula symbiotic genes.</title>
        <authorList>
            <person name="Pecrix Y."/>
            <person name="Gamas P."/>
            <person name="Carrere S."/>
        </authorList>
    </citation>
    <scope>NUCLEOTIDE SEQUENCE</scope>
    <source>
        <tissue evidence="1">Leaves</tissue>
    </source>
</reference>
<dbReference type="Gramene" id="rna27406">
    <property type="protein sequence ID" value="RHN64578.1"/>
    <property type="gene ID" value="gene27406"/>
</dbReference>
<accession>A0A396IIB5</accession>
<organism evidence="1">
    <name type="scientific">Medicago truncatula</name>
    <name type="common">Barrel medic</name>
    <name type="synonym">Medicago tribuloides</name>
    <dbReference type="NCBI Taxonomy" id="3880"/>
    <lineage>
        <taxon>Eukaryota</taxon>
        <taxon>Viridiplantae</taxon>
        <taxon>Streptophyta</taxon>
        <taxon>Embryophyta</taxon>
        <taxon>Tracheophyta</taxon>
        <taxon>Spermatophyta</taxon>
        <taxon>Magnoliopsida</taxon>
        <taxon>eudicotyledons</taxon>
        <taxon>Gunneridae</taxon>
        <taxon>Pentapetalae</taxon>
        <taxon>rosids</taxon>
        <taxon>fabids</taxon>
        <taxon>Fabales</taxon>
        <taxon>Fabaceae</taxon>
        <taxon>Papilionoideae</taxon>
        <taxon>50 kb inversion clade</taxon>
        <taxon>NPAAA clade</taxon>
        <taxon>Hologalegina</taxon>
        <taxon>IRL clade</taxon>
        <taxon>Trifolieae</taxon>
        <taxon>Medicago</taxon>
    </lineage>
</organism>
<name>A0A396IIB5_MEDTR</name>
<dbReference type="EMBL" id="PSQE01000004">
    <property type="protein sequence ID" value="RHN64578.1"/>
    <property type="molecule type" value="Genomic_DNA"/>
</dbReference>
<dbReference type="AlphaFoldDB" id="A0A396IIB5"/>
<protein>
    <submittedName>
        <fullName evidence="1">Uncharacterized protein</fullName>
    </submittedName>
</protein>
<gene>
    <name evidence="1" type="ORF">MtrunA17_Chr4g0070581</name>
</gene>
<comment type="caution">
    <text evidence="1">The sequence shown here is derived from an EMBL/GenBank/DDBJ whole genome shotgun (WGS) entry which is preliminary data.</text>
</comment>
<dbReference type="Proteomes" id="UP000265566">
    <property type="component" value="Chromosome 4"/>
</dbReference>
<evidence type="ECO:0000313" key="1">
    <source>
        <dbReference type="EMBL" id="RHN64578.1"/>
    </source>
</evidence>
<proteinExistence type="predicted"/>